<name>A0A1M5QVJ9_9CLOT</name>
<proteinExistence type="predicted"/>
<keyword evidence="2" id="KW-1185">Reference proteome</keyword>
<reference evidence="1 2" key="1">
    <citation type="submission" date="2016-11" db="EMBL/GenBank/DDBJ databases">
        <authorList>
            <person name="Jaros S."/>
            <person name="Januszkiewicz K."/>
            <person name="Wedrychowicz H."/>
        </authorList>
    </citation>
    <scope>NUCLEOTIDE SEQUENCE [LARGE SCALE GENOMIC DNA]</scope>
    <source>
        <strain evidence="1 2">DSM 8605</strain>
    </source>
</reference>
<dbReference type="PANTHER" id="PTHR34374:SF1">
    <property type="entry name" value="LARGE RIBOSOMAL RNA SUBUNIT ACCUMULATION PROTEIN YCED HOMOLOG 1, CHLOROPLASTIC"/>
    <property type="match status" value="1"/>
</dbReference>
<dbReference type="Pfam" id="PF02620">
    <property type="entry name" value="YceD"/>
    <property type="match status" value="1"/>
</dbReference>
<accession>A0A1M5QVJ9</accession>
<evidence type="ECO:0000313" key="2">
    <source>
        <dbReference type="Proteomes" id="UP000184447"/>
    </source>
</evidence>
<dbReference type="EMBL" id="FQXM01000002">
    <property type="protein sequence ID" value="SHH17760.1"/>
    <property type="molecule type" value="Genomic_DNA"/>
</dbReference>
<dbReference type="AlphaFoldDB" id="A0A1M5QVJ9"/>
<sequence length="166" mass="19311">MIIDISDLTSKKVTEKEINTSFNCTDFSYDEEYIKFVKPVILSGKFRAVEDLIAFQGEIEAYMELTCSRCLEKFQYSLNVDFHEEFTKDEFNEDEEIFFFENSEIDFSKIIENNIILNLPIKKLCKTDCKGLCPSCGDDLNKSSCSCIKDDIDPRFVKLKDFFSNN</sequence>
<dbReference type="Proteomes" id="UP000184447">
    <property type="component" value="Unassembled WGS sequence"/>
</dbReference>
<dbReference type="InterPro" id="IPR003772">
    <property type="entry name" value="YceD"/>
</dbReference>
<gene>
    <name evidence="1" type="ORF">SAMN02745207_00304</name>
</gene>
<dbReference type="PANTHER" id="PTHR34374">
    <property type="entry name" value="LARGE RIBOSOMAL RNA SUBUNIT ACCUMULATION PROTEIN YCED HOMOLOG 1, CHLOROPLASTIC"/>
    <property type="match status" value="1"/>
</dbReference>
<evidence type="ECO:0000313" key="1">
    <source>
        <dbReference type="EMBL" id="SHH17760.1"/>
    </source>
</evidence>
<evidence type="ECO:0008006" key="3">
    <source>
        <dbReference type="Google" id="ProtNLM"/>
    </source>
</evidence>
<protein>
    <recommendedName>
        <fullName evidence="3">DUF177 domain-containing protein</fullName>
    </recommendedName>
</protein>
<dbReference type="STRING" id="1121316.SAMN02745207_00304"/>
<organism evidence="1 2">
    <name type="scientific">Clostridium grantii DSM 8605</name>
    <dbReference type="NCBI Taxonomy" id="1121316"/>
    <lineage>
        <taxon>Bacteria</taxon>
        <taxon>Bacillati</taxon>
        <taxon>Bacillota</taxon>
        <taxon>Clostridia</taxon>
        <taxon>Eubacteriales</taxon>
        <taxon>Clostridiaceae</taxon>
        <taxon>Clostridium</taxon>
    </lineage>
</organism>
<dbReference type="RefSeq" id="WP_073336258.1">
    <property type="nucleotide sequence ID" value="NZ_FQXM01000002.1"/>
</dbReference>